<evidence type="ECO:0000313" key="6">
    <source>
        <dbReference type="EMBL" id="POS03034.1"/>
    </source>
</evidence>
<evidence type="ECO:0000256" key="2">
    <source>
        <dbReference type="ARBA" id="ARBA00022723"/>
    </source>
</evidence>
<dbReference type="PROSITE" id="PS51007">
    <property type="entry name" value="CYTC"/>
    <property type="match status" value="1"/>
</dbReference>
<dbReference type="Proteomes" id="UP000237056">
    <property type="component" value="Unassembled WGS sequence"/>
</dbReference>
<dbReference type="InterPro" id="IPR009056">
    <property type="entry name" value="Cyt_c-like_dom"/>
</dbReference>
<proteinExistence type="predicted"/>
<keyword evidence="3 4" id="KW-0408">Iron</keyword>
<feature type="domain" description="Cytochrome c" evidence="5">
    <location>
        <begin position="44"/>
        <end position="134"/>
    </location>
</feature>
<dbReference type="PROSITE" id="PS51257">
    <property type="entry name" value="PROKAR_LIPOPROTEIN"/>
    <property type="match status" value="1"/>
</dbReference>
<evidence type="ECO:0000256" key="1">
    <source>
        <dbReference type="ARBA" id="ARBA00022617"/>
    </source>
</evidence>
<dbReference type="Pfam" id="PF00034">
    <property type="entry name" value="Cytochrom_C"/>
    <property type="match status" value="1"/>
</dbReference>
<accession>A0A2S4NBE3</accession>
<evidence type="ECO:0000256" key="3">
    <source>
        <dbReference type="ARBA" id="ARBA00023004"/>
    </source>
</evidence>
<evidence type="ECO:0000259" key="5">
    <source>
        <dbReference type="PROSITE" id="PS51007"/>
    </source>
</evidence>
<dbReference type="InterPro" id="IPR036909">
    <property type="entry name" value="Cyt_c-like_dom_sf"/>
</dbReference>
<organism evidence="6 7">
    <name type="scientific">Flavobacterium croceum DSM 17960</name>
    <dbReference type="NCBI Taxonomy" id="1121886"/>
    <lineage>
        <taxon>Bacteria</taxon>
        <taxon>Pseudomonadati</taxon>
        <taxon>Bacteroidota</taxon>
        <taxon>Flavobacteriia</taxon>
        <taxon>Flavobacteriales</taxon>
        <taxon>Flavobacteriaceae</taxon>
        <taxon>Flavobacterium</taxon>
    </lineage>
</organism>
<sequence length="134" mass="14762">MKTFLKSFLLVLVVSLMSCGGKKEEQDFGKKTESSSNTEKKLSAEAEMGKTIFEGKGTCATCHKPDTKLVGPSVKDISKIYTDKKASIVTFLKGEAEPIVDPTQYEVMKANFAITKNMTDEELKALEAYIHSVE</sequence>
<name>A0A2S4NBE3_9FLAO</name>
<dbReference type="OrthoDB" id="9814063at2"/>
<dbReference type="GO" id="GO:0046872">
    <property type="term" value="F:metal ion binding"/>
    <property type="evidence" value="ECO:0007669"/>
    <property type="project" value="UniProtKB-KW"/>
</dbReference>
<keyword evidence="1 4" id="KW-0349">Heme</keyword>
<keyword evidence="7" id="KW-1185">Reference proteome</keyword>
<evidence type="ECO:0000256" key="4">
    <source>
        <dbReference type="PROSITE-ProRule" id="PRU00433"/>
    </source>
</evidence>
<dbReference type="GO" id="GO:0009055">
    <property type="term" value="F:electron transfer activity"/>
    <property type="evidence" value="ECO:0007669"/>
    <property type="project" value="InterPro"/>
</dbReference>
<dbReference type="Gene3D" id="1.10.760.10">
    <property type="entry name" value="Cytochrome c-like domain"/>
    <property type="match status" value="1"/>
</dbReference>
<reference evidence="6 7" key="1">
    <citation type="submission" date="2018-01" db="EMBL/GenBank/DDBJ databases">
        <title>Genomic Encyclopedia of Type Strains, Phase I: the one thousand microbial genomes (KMG-I) project.</title>
        <authorList>
            <person name="Goeker M."/>
        </authorList>
    </citation>
    <scope>NUCLEOTIDE SEQUENCE [LARGE SCALE GENOMIC DNA]</scope>
    <source>
        <strain evidence="6 7">DSM 17960</strain>
    </source>
</reference>
<dbReference type="SUPFAM" id="SSF46626">
    <property type="entry name" value="Cytochrome c"/>
    <property type="match status" value="1"/>
</dbReference>
<protein>
    <submittedName>
        <fullName evidence="6">Cytochrome c</fullName>
    </submittedName>
</protein>
<dbReference type="EMBL" id="PQNY01000001">
    <property type="protein sequence ID" value="POS03034.1"/>
    <property type="molecule type" value="Genomic_DNA"/>
</dbReference>
<comment type="caution">
    <text evidence="6">The sequence shown here is derived from an EMBL/GenBank/DDBJ whole genome shotgun (WGS) entry which is preliminary data.</text>
</comment>
<keyword evidence="2 4" id="KW-0479">Metal-binding</keyword>
<dbReference type="AlphaFoldDB" id="A0A2S4NBE3"/>
<evidence type="ECO:0000313" key="7">
    <source>
        <dbReference type="Proteomes" id="UP000237056"/>
    </source>
</evidence>
<gene>
    <name evidence="6" type="ORF">Q361_101134</name>
</gene>
<dbReference type="GO" id="GO:0020037">
    <property type="term" value="F:heme binding"/>
    <property type="evidence" value="ECO:0007669"/>
    <property type="project" value="InterPro"/>
</dbReference>
<dbReference type="RefSeq" id="WP_103724779.1">
    <property type="nucleotide sequence ID" value="NZ_PQNY01000001.1"/>
</dbReference>